<accession>A0ABX3HRI0</accession>
<feature type="transmembrane region" description="Helical" evidence="6">
    <location>
        <begin position="80"/>
        <end position="99"/>
    </location>
</feature>
<evidence type="ECO:0008006" key="9">
    <source>
        <dbReference type="Google" id="ProtNLM"/>
    </source>
</evidence>
<evidence type="ECO:0000256" key="6">
    <source>
        <dbReference type="SAM" id="Phobius"/>
    </source>
</evidence>
<evidence type="ECO:0000313" key="7">
    <source>
        <dbReference type="EMBL" id="OMD52421.1"/>
    </source>
</evidence>
<evidence type="ECO:0000256" key="2">
    <source>
        <dbReference type="ARBA" id="ARBA00022692"/>
    </source>
</evidence>
<dbReference type="Proteomes" id="UP000187412">
    <property type="component" value="Unassembled WGS sequence"/>
</dbReference>
<sequence length="445" mass="49102">MESKSGLEQYLDNVCGEVKAKKMHAEIHSELSSHLEDLMIEQESLGASQAEAEVLAIAQMGDPKAVGKDLHHIHKPRTPWGLLGALLLFSAIGLLGMSSLEASFMNNPRVPSSFLPKQFSFMLIGIALMAACYFINFRRLQKLSWLLYIFSIAGIIASLKWGLYANGSRTYFLAFGGIVINLVSYSPYIVLVALAGIFSKFKADGKLGTKRNLLPELFILLGPAAAYIIAGPIPVLLLYLVCSLILYTWLSGAWLRSTLIGGFFLAAGLRYAWNNQQMRDRILGAINYNINPESSGFVYKTLNEVIASAGWSGHGFGAEFERLSYAYSDMLPAYLIYCFGWGGGLVLLGVVLWFMFKLFFSVHAVKDDYGKSVIIALSLILAMGLFYGLLVLSGKMILTYLPFPFMSYGGHVIIEYAALGLLMGIYRRKDLTPAEHESRTIRGAL</sequence>
<keyword evidence="2 6" id="KW-0812">Transmembrane</keyword>
<dbReference type="InterPro" id="IPR047928">
    <property type="entry name" value="Perm_prefix_1"/>
</dbReference>
<dbReference type="PANTHER" id="PTHR30474">
    <property type="entry name" value="CELL CYCLE PROTEIN"/>
    <property type="match status" value="1"/>
</dbReference>
<comment type="caution">
    <text evidence="7">The sequence shown here is derived from an EMBL/GenBank/DDBJ whole genome shotgun (WGS) entry which is preliminary data.</text>
</comment>
<proteinExistence type="predicted"/>
<organism evidence="7 8">
    <name type="scientific">Paenibacillus borealis</name>
    <dbReference type="NCBI Taxonomy" id="160799"/>
    <lineage>
        <taxon>Bacteria</taxon>
        <taxon>Bacillati</taxon>
        <taxon>Bacillota</taxon>
        <taxon>Bacilli</taxon>
        <taxon>Bacillales</taxon>
        <taxon>Paenibacillaceae</taxon>
        <taxon>Paenibacillus</taxon>
    </lineage>
</organism>
<dbReference type="InterPro" id="IPR001182">
    <property type="entry name" value="FtsW/RodA"/>
</dbReference>
<dbReference type="EMBL" id="MPTB01000003">
    <property type="protein sequence ID" value="OMD52421.1"/>
    <property type="molecule type" value="Genomic_DNA"/>
</dbReference>
<feature type="transmembrane region" description="Helical" evidence="6">
    <location>
        <begin position="405"/>
        <end position="426"/>
    </location>
</feature>
<feature type="transmembrane region" description="Helical" evidence="6">
    <location>
        <begin position="143"/>
        <end position="164"/>
    </location>
</feature>
<keyword evidence="4 6" id="KW-1133">Transmembrane helix</keyword>
<feature type="transmembrane region" description="Helical" evidence="6">
    <location>
        <begin position="334"/>
        <end position="360"/>
    </location>
</feature>
<gene>
    <name evidence="7" type="ORF">BSK56_03150</name>
</gene>
<evidence type="ECO:0000256" key="4">
    <source>
        <dbReference type="ARBA" id="ARBA00022989"/>
    </source>
</evidence>
<protein>
    <recommendedName>
        <fullName evidence="9">Cell division protein</fullName>
    </recommendedName>
</protein>
<feature type="transmembrane region" description="Helical" evidence="6">
    <location>
        <begin position="119"/>
        <end position="136"/>
    </location>
</feature>
<keyword evidence="5 6" id="KW-0472">Membrane</keyword>
<keyword evidence="8" id="KW-1185">Reference proteome</keyword>
<comment type="subcellular location">
    <subcellularLocation>
        <location evidence="1">Membrane</location>
        <topology evidence="1">Multi-pass membrane protein</topology>
    </subcellularLocation>
</comment>
<evidence type="ECO:0000256" key="5">
    <source>
        <dbReference type="ARBA" id="ARBA00023136"/>
    </source>
</evidence>
<keyword evidence="3" id="KW-0133">Cell shape</keyword>
<reference evidence="7 8" key="1">
    <citation type="submission" date="2016-10" db="EMBL/GenBank/DDBJ databases">
        <title>Paenibacillus species isolates.</title>
        <authorList>
            <person name="Beno S.M."/>
        </authorList>
    </citation>
    <scope>NUCLEOTIDE SEQUENCE [LARGE SCALE GENOMIC DNA]</scope>
    <source>
        <strain evidence="7 8">FSL H7-0744</strain>
    </source>
</reference>
<name>A0ABX3HRI0_PAEBO</name>
<dbReference type="NCBIfam" id="NF038403">
    <property type="entry name" value="perm_prefix_1"/>
    <property type="match status" value="1"/>
</dbReference>
<feature type="transmembrane region" description="Helical" evidence="6">
    <location>
        <begin position="372"/>
        <end position="393"/>
    </location>
</feature>
<feature type="transmembrane region" description="Helical" evidence="6">
    <location>
        <begin position="218"/>
        <end position="247"/>
    </location>
</feature>
<dbReference type="RefSeq" id="WP_076109278.1">
    <property type="nucleotide sequence ID" value="NZ_MPTB01000003.1"/>
</dbReference>
<evidence type="ECO:0000256" key="3">
    <source>
        <dbReference type="ARBA" id="ARBA00022960"/>
    </source>
</evidence>
<evidence type="ECO:0000313" key="8">
    <source>
        <dbReference type="Proteomes" id="UP000187412"/>
    </source>
</evidence>
<dbReference type="Pfam" id="PF01098">
    <property type="entry name" value="FTSW_RODA_SPOVE"/>
    <property type="match status" value="1"/>
</dbReference>
<evidence type="ECO:0000256" key="1">
    <source>
        <dbReference type="ARBA" id="ARBA00004141"/>
    </source>
</evidence>
<feature type="transmembrane region" description="Helical" evidence="6">
    <location>
        <begin position="170"/>
        <end position="198"/>
    </location>
</feature>
<dbReference type="PANTHER" id="PTHR30474:SF1">
    <property type="entry name" value="PEPTIDOGLYCAN GLYCOSYLTRANSFERASE MRDB"/>
    <property type="match status" value="1"/>
</dbReference>
<feature type="transmembrane region" description="Helical" evidence="6">
    <location>
        <begin position="253"/>
        <end position="273"/>
    </location>
</feature>